<dbReference type="InterPro" id="IPR016035">
    <property type="entry name" value="Acyl_Trfase/lysoPLipase"/>
</dbReference>
<dbReference type="SUPFAM" id="SSF47336">
    <property type="entry name" value="ACP-like"/>
    <property type="match status" value="1"/>
</dbReference>
<keyword evidence="1" id="KW-0596">Phosphopantetheine</keyword>
<dbReference type="PROSITE" id="PS52019">
    <property type="entry name" value="PKS_MFAS_DH"/>
    <property type="match status" value="1"/>
</dbReference>
<evidence type="ECO:0000256" key="2">
    <source>
        <dbReference type="ARBA" id="ARBA00022553"/>
    </source>
</evidence>
<comment type="caution">
    <text evidence="8">The sequence shown here is derived from an EMBL/GenBank/DDBJ whole genome shotgun (WGS) entry which is preliminary data.</text>
</comment>
<dbReference type="SMART" id="SM00822">
    <property type="entry name" value="PKS_KR"/>
    <property type="match status" value="1"/>
</dbReference>
<protein>
    <submittedName>
        <fullName evidence="8">Acyl transferase domain-containing protein/acyl carrier protein</fullName>
    </submittedName>
</protein>
<dbReference type="Gene3D" id="1.10.1200.10">
    <property type="entry name" value="ACP-like"/>
    <property type="match status" value="1"/>
</dbReference>
<evidence type="ECO:0000259" key="6">
    <source>
        <dbReference type="PROSITE" id="PS50075"/>
    </source>
</evidence>
<evidence type="ECO:0000256" key="4">
    <source>
        <dbReference type="PROSITE-ProRule" id="PRU01363"/>
    </source>
</evidence>
<evidence type="ECO:0000313" key="8">
    <source>
        <dbReference type="EMBL" id="MBB5960583.1"/>
    </source>
</evidence>
<feature type="active site" description="Proton donor; for dehydratase activity" evidence="4">
    <location>
        <position position="365"/>
    </location>
</feature>
<dbReference type="Pfam" id="PF08659">
    <property type="entry name" value="KR"/>
    <property type="match status" value="1"/>
</dbReference>
<reference evidence="8 9" key="1">
    <citation type="submission" date="2020-08" db="EMBL/GenBank/DDBJ databases">
        <title>Genomic Encyclopedia of Type Strains, Phase III (KMG-III): the genomes of soil and plant-associated and newly described type strains.</title>
        <authorList>
            <person name="Whitman W."/>
        </authorList>
    </citation>
    <scope>NUCLEOTIDE SEQUENCE [LARGE SCALE GENOMIC DNA]</scope>
    <source>
        <strain evidence="8 9">CECT 8640</strain>
    </source>
</reference>
<dbReference type="InterPro" id="IPR013968">
    <property type="entry name" value="PKS_KR"/>
</dbReference>
<dbReference type="EMBL" id="JACHJN010000018">
    <property type="protein sequence ID" value="MBB5960583.1"/>
    <property type="molecule type" value="Genomic_DNA"/>
</dbReference>
<dbReference type="InterPro" id="IPR001227">
    <property type="entry name" value="Ac_transferase_dom_sf"/>
</dbReference>
<dbReference type="SMART" id="SM00823">
    <property type="entry name" value="PKS_PP"/>
    <property type="match status" value="1"/>
</dbReference>
<dbReference type="Pfam" id="PF00550">
    <property type="entry name" value="PP-binding"/>
    <property type="match status" value="1"/>
</dbReference>
<dbReference type="AlphaFoldDB" id="A0A841CUT5"/>
<dbReference type="Pfam" id="PF14765">
    <property type="entry name" value="PS-DH"/>
    <property type="match status" value="1"/>
</dbReference>
<dbReference type="Gene3D" id="3.40.366.10">
    <property type="entry name" value="Malonyl-Coenzyme A Acyl Carrier Protein, domain 2"/>
    <property type="match status" value="1"/>
</dbReference>
<feature type="active site" description="Proton acceptor; for dehydratase activity" evidence="4">
    <location>
        <position position="198"/>
    </location>
</feature>
<evidence type="ECO:0000256" key="5">
    <source>
        <dbReference type="SAM" id="MobiDB-lite"/>
    </source>
</evidence>
<dbReference type="PANTHER" id="PTHR43775:SF37">
    <property type="entry name" value="SI:DKEY-61P9.11"/>
    <property type="match status" value="1"/>
</dbReference>
<keyword evidence="9" id="KW-1185">Reference proteome</keyword>
<dbReference type="InterPro" id="IPR020806">
    <property type="entry name" value="PKS_PP-bd"/>
</dbReference>
<evidence type="ECO:0000259" key="7">
    <source>
        <dbReference type="PROSITE" id="PS52019"/>
    </source>
</evidence>
<evidence type="ECO:0000256" key="1">
    <source>
        <dbReference type="ARBA" id="ARBA00022450"/>
    </source>
</evidence>
<evidence type="ECO:0000256" key="3">
    <source>
        <dbReference type="ARBA" id="ARBA00022679"/>
    </source>
</evidence>
<dbReference type="InterPro" id="IPR006162">
    <property type="entry name" value="Ppantetheine_attach_site"/>
</dbReference>
<dbReference type="InterPro" id="IPR042104">
    <property type="entry name" value="PKS_dehydratase_sf"/>
</dbReference>
<dbReference type="GO" id="GO:0004312">
    <property type="term" value="F:fatty acid synthase activity"/>
    <property type="evidence" value="ECO:0007669"/>
    <property type="project" value="TreeGrafter"/>
</dbReference>
<feature type="region of interest" description="C-terminal hotdog fold" evidence="4">
    <location>
        <begin position="304"/>
        <end position="458"/>
    </location>
</feature>
<dbReference type="PROSITE" id="PS50075">
    <property type="entry name" value="CARRIER"/>
    <property type="match status" value="1"/>
</dbReference>
<dbReference type="InterPro" id="IPR020807">
    <property type="entry name" value="PKS_DH"/>
</dbReference>
<dbReference type="Pfam" id="PF21089">
    <property type="entry name" value="PKS_DH_N"/>
    <property type="match status" value="1"/>
</dbReference>
<organism evidence="8 9">
    <name type="scientific">Saccharothrix tamanrassetensis</name>
    <dbReference type="NCBI Taxonomy" id="1051531"/>
    <lineage>
        <taxon>Bacteria</taxon>
        <taxon>Bacillati</taxon>
        <taxon>Actinomycetota</taxon>
        <taxon>Actinomycetes</taxon>
        <taxon>Pseudonocardiales</taxon>
        <taxon>Pseudonocardiaceae</taxon>
        <taxon>Saccharothrix</taxon>
    </lineage>
</organism>
<dbReference type="SUPFAM" id="SSF51735">
    <property type="entry name" value="NAD(P)-binding Rossmann-fold domains"/>
    <property type="match status" value="2"/>
</dbReference>
<dbReference type="InterPro" id="IPR057326">
    <property type="entry name" value="KR_dom"/>
</dbReference>
<dbReference type="InterPro" id="IPR009081">
    <property type="entry name" value="PP-bd_ACP"/>
</dbReference>
<gene>
    <name evidence="8" type="ORF">FHS29_007211</name>
</gene>
<dbReference type="GO" id="GO:0006633">
    <property type="term" value="P:fatty acid biosynthetic process"/>
    <property type="evidence" value="ECO:0007669"/>
    <property type="project" value="TreeGrafter"/>
</dbReference>
<dbReference type="SUPFAM" id="SSF52151">
    <property type="entry name" value="FabD/lysophospholipase-like"/>
    <property type="match status" value="1"/>
</dbReference>
<keyword evidence="3 8" id="KW-0808">Transferase</keyword>
<dbReference type="Proteomes" id="UP000547510">
    <property type="component" value="Unassembled WGS sequence"/>
</dbReference>
<dbReference type="InterPro" id="IPR049900">
    <property type="entry name" value="PKS_mFAS_DH"/>
</dbReference>
<dbReference type="PROSITE" id="PS00012">
    <property type="entry name" value="PHOSPHOPANTETHEINE"/>
    <property type="match status" value="1"/>
</dbReference>
<name>A0A841CUT5_9PSEU</name>
<dbReference type="InterPro" id="IPR050091">
    <property type="entry name" value="PKS_NRPS_Biosynth_Enz"/>
</dbReference>
<dbReference type="Gene3D" id="3.40.50.720">
    <property type="entry name" value="NAD(P)-binding Rossmann-like Domain"/>
    <property type="match status" value="1"/>
</dbReference>
<dbReference type="GO" id="GO:0031177">
    <property type="term" value="F:phosphopantetheine binding"/>
    <property type="evidence" value="ECO:0007669"/>
    <property type="project" value="InterPro"/>
</dbReference>
<dbReference type="InterPro" id="IPR036291">
    <property type="entry name" value="NAD(P)-bd_dom_sf"/>
</dbReference>
<sequence>MREAARQLLTHLQATRLNPPTTPITSTTTATTLTDQQATDPNYWADQLTNTVEYNNAITNTTTPTTTYLEIGPGNTLTTLTKRILAGSTAFTVASLPHRRDRRGAVETMRHALARLWVAGAQPRWEALSDGKRRRVSLPAYPFRRTRHWLDIPDDEPAGPVPGRGPHPLLDAVALRSAGQSVFRTDFDTARHWVLSEHRLLGEAIVPGTTYLEMARAAATHHAGRPVTELRDVVFLVPLLVQDGKPRTVHTTVRDDDDGTMVFTVDSHDPTTDRWTRHAQGIASTVPTPAPLHVDPAELRGRCVEQTLDMSARQSNHRVMAFGERWVHSLRAVHIGHRSALGELALSDRYRAECDQLGLHPALLDLATGFTGFAVAASAAERAAADADRGFFLPVGYDRLVLHGPLPARALSLITAHPDTRLDGEVRSVDVHVYDETGTPVATIVGFTTKRVTDAGRTVARLRPHSRHHALDWTRATEGTGPTDTPARVLVIAEPGSAGAALAEEFRSVESTVDIAVLGDAFARHDDRSFTVPPTVAGFGDLVDGLAGRPDLVIHVAAPASDAGVASRLDTGVLALFHLTRALSDRGVVPERFGVVAPVVSAVTGREGVPAGVHGSLFGLAAVIGAESQDTEVRCVDVEVGTDLAAVRAELVGERAPVTVALRDGERYVRELAAVDLRARPRSDAVPSDRVHLITGGLGGLGLACAKHLASTVPGVRLALLARSVPQPHDTDPRAAARAAAVRDLVEAGARVRTYAVDVTDADAVADAVRRVRADLGPVGCVLHAAGVAGDGFLFRKDTATFRRTLDPKVLGAVAIAEATADDRPTTVLFGSTVAVFGPAGQGDYAAANAFLDAYAGELAARGRDAVSIAWTDWLETGMAADHGVPPDQGFFRSVSIADALASLDEVLAARRTGVVVGEVNRARLGDPAVAAMLRRSPVVLSEPLSRAVADARGGGDEARAADGPVLHGRADGDYRPTERALARIWAAELGLTELNVRDSSFALGVDSLAALRIAQNIHKTLSLRVSMADMFRYVTVAELAGHLDASTTAPGGPTGEDTA</sequence>
<dbReference type="SMART" id="SM01294">
    <property type="entry name" value="PKS_PP_betabranch"/>
    <property type="match status" value="1"/>
</dbReference>
<keyword evidence="2" id="KW-0597">Phosphoprotein</keyword>
<dbReference type="InterPro" id="IPR036736">
    <property type="entry name" value="ACP-like_sf"/>
</dbReference>
<dbReference type="PANTHER" id="PTHR43775">
    <property type="entry name" value="FATTY ACID SYNTHASE"/>
    <property type="match status" value="1"/>
</dbReference>
<dbReference type="InterPro" id="IPR049551">
    <property type="entry name" value="PKS_DH_C"/>
</dbReference>
<feature type="region of interest" description="N-terminal hotdog fold" evidence="4">
    <location>
        <begin position="167"/>
        <end position="290"/>
    </location>
</feature>
<dbReference type="InterPro" id="IPR049552">
    <property type="entry name" value="PKS_DH_N"/>
</dbReference>
<proteinExistence type="predicted"/>
<feature type="domain" description="PKS/mFAS DH" evidence="7">
    <location>
        <begin position="167"/>
        <end position="458"/>
    </location>
</feature>
<accession>A0A841CUT5</accession>
<feature type="region of interest" description="Disordered" evidence="5">
    <location>
        <begin position="952"/>
        <end position="973"/>
    </location>
</feature>
<dbReference type="Gene3D" id="3.10.129.110">
    <property type="entry name" value="Polyketide synthase dehydratase"/>
    <property type="match status" value="1"/>
</dbReference>
<evidence type="ECO:0000313" key="9">
    <source>
        <dbReference type="Proteomes" id="UP000547510"/>
    </source>
</evidence>
<feature type="domain" description="Carrier" evidence="6">
    <location>
        <begin position="973"/>
        <end position="1048"/>
    </location>
</feature>
<dbReference type="SMART" id="SM00826">
    <property type="entry name" value="PKS_DH"/>
    <property type="match status" value="1"/>
</dbReference>
<dbReference type="Gene3D" id="3.30.70.3290">
    <property type="match status" value="1"/>
</dbReference>